<dbReference type="AlphaFoldDB" id="A0A914I242"/>
<name>A0A914I242_GLORO</name>
<proteinExistence type="predicted"/>
<accession>A0A914I242</accession>
<sequence length="174" mass="19534">MSVDQAGNDRVLLPSVIGHFNKRHRRVRCTIIRKELFLYGPTTLALPLTDEFLHYDSGEGRIAWKCIQASITLTFRLPFPQAYSIRFPASTLTMESSTGTLCASSAGDMPRWIAVLGGGEQLRGAMRRKRWVNSRRQNWICLKKTAVGSPGAGLFRVDTTLLEDYGLKYEAAMH</sequence>
<dbReference type="WBParaSite" id="Gr19_v10_g661.t1">
    <property type="protein sequence ID" value="Gr19_v10_g661.t1"/>
    <property type="gene ID" value="Gr19_v10_g661"/>
</dbReference>
<evidence type="ECO:0000313" key="1">
    <source>
        <dbReference type="Proteomes" id="UP000887572"/>
    </source>
</evidence>
<organism evidence="1 2">
    <name type="scientific">Globodera rostochiensis</name>
    <name type="common">Golden nematode worm</name>
    <name type="synonym">Heterodera rostochiensis</name>
    <dbReference type="NCBI Taxonomy" id="31243"/>
    <lineage>
        <taxon>Eukaryota</taxon>
        <taxon>Metazoa</taxon>
        <taxon>Ecdysozoa</taxon>
        <taxon>Nematoda</taxon>
        <taxon>Chromadorea</taxon>
        <taxon>Rhabditida</taxon>
        <taxon>Tylenchina</taxon>
        <taxon>Tylenchomorpha</taxon>
        <taxon>Tylenchoidea</taxon>
        <taxon>Heteroderidae</taxon>
        <taxon>Heteroderinae</taxon>
        <taxon>Globodera</taxon>
    </lineage>
</organism>
<evidence type="ECO:0000313" key="2">
    <source>
        <dbReference type="WBParaSite" id="Gr19_v10_g661.t1"/>
    </source>
</evidence>
<dbReference type="Proteomes" id="UP000887572">
    <property type="component" value="Unplaced"/>
</dbReference>
<protein>
    <submittedName>
        <fullName evidence="2">PH domain-containing protein</fullName>
    </submittedName>
</protein>
<reference evidence="2" key="1">
    <citation type="submission" date="2022-11" db="UniProtKB">
        <authorList>
            <consortium name="WormBaseParasite"/>
        </authorList>
    </citation>
    <scope>IDENTIFICATION</scope>
</reference>
<keyword evidence="1" id="KW-1185">Reference proteome</keyword>